<name>A0A261RHG7_9BORD</name>
<dbReference type="EMBL" id="NEVK01000003">
    <property type="protein sequence ID" value="OZI24486.1"/>
    <property type="molecule type" value="Genomic_DNA"/>
</dbReference>
<dbReference type="Gene3D" id="3.90.1150.200">
    <property type="match status" value="1"/>
</dbReference>
<proteinExistence type="predicted"/>
<evidence type="ECO:0000256" key="1">
    <source>
        <dbReference type="SAM" id="MobiDB-lite"/>
    </source>
</evidence>
<reference evidence="4" key="1">
    <citation type="submission" date="2017-05" db="EMBL/GenBank/DDBJ databases">
        <title>Complete and WGS of Bordetella genogroups.</title>
        <authorList>
            <person name="Spilker T."/>
            <person name="Lipuma J."/>
        </authorList>
    </citation>
    <scope>NUCLEOTIDE SEQUENCE [LARGE SCALE GENOMIC DNA]</scope>
    <source>
        <strain evidence="4">AU18089</strain>
    </source>
</reference>
<accession>A0A261RHG7</accession>
<dbReference type="InterPro" id="IPR014922">
    <property type="entry name" value="YdhG-like"/>
</dbReference>
<dbReference type="GO" id="GO:0016301">
    <property type="term" value="F:kinase activity"/>
    <property type="evidence" value="ECO:0007669"/>
    <property type="project" value="UniProtKB-KW"/>
</dbReference>
<comment type="caution">
    <text evidence="3">The sequence shown here is derived from an EMBL/GenBank/DDBJ whole genome shotgun (WGS) entry which is preliminary data.</text>
</comment>
<keyword evidence="4" id="KW-1185">Reference proteome</keyword>
<keyword evidence="3" id="KW-0418">Kinase</keyword>
<dbReference type="AlphaFoldDB" id="A0A261RHG7"/>
<evidence type="ECO:0000313" key="4">
    <source>
        <dbReference type="Proteomes" id="UP000216947"/>
    </source>
</evidence>
<dbReference type="OrthoDB" id="9811812at2"/>
<dbReference type="RefSeq" id="WP_026640966.1">
    <property type="nucleotide sequence ID" value="NZ_NEVI01000004.1"/>
</dbReference>
<gene>
    <name evidence="3" type="ORF">CAL19_02930</name>
</gene>
<evidence type="ECO:0000259" key="2">
    <source>
        <dbReference type="Pfam" id="PF08818"/>
    </source>
</evidence>
<organism evidence="3 4">
    <name type="scientific">Bordetella genomosp. 7</name>
    <dbReference type="NCBI Taxonomy" id="1416805"/>
    <lineage>
        <taxon>Bacteria</taxon>
        <taxon>Pseudomonadati</taxon>
        <taxon>Pseudomonadota</taxon>
        <taxon>Betaproteobacteria</taxon>
        <taxon>Burkholderiales</taxon>
        <taxon>Alcaligenaceae</taxon>
        <taxon>Bordetella</taxon>
    </lineage>
</organism>
<protein>
    <submittedName>
        <fullName evidence="3">Histidine kinase</fullName>
    </submittedName>
</protein>
<dbReference type="Pfam" id="PF08818">
    <property type="entry name" value="DUF1801"/>
    <property type="match status" value="1"/>
</dbReference>
<evidence type="ECO:0000313" key="3">
    <source>
        <dbReference type="EMBL" id="OZI24486.1"/>
    </source>
</evidence>
<dbReference type="SUPFAM" id="SSF159888">
    <property type="entry name" value="YdhG-like"/>
    <property type="match status" value="1"/>
</dbReference>
<keyword evidence="3" id="KW-0808">Transferase</keyword>
<dbReference type="Proteomes" id="UP000216947">
    <property type="component" value="Unassembled WGS sequence"/>
</dbReference>
<feature type="region of interest" description="Disordered" evidence="1">
    <location>
        <begin position="1"/>
        <end position="29"/>
    </location>
</feature>
<sequence>MADKTSSRASGAAKPGKPPKLLSGGNPQIPKGYGDEPVQAYIAAMPGWKSAVGRRLDELIVRAAPKVSKAVKWNSPLYGMEGQGWFLSIHCFNKYIKVAFFRGASLDPAPPVESRMAETRYFHIHEGEALDEKQFMNWVRQASKLPGEKM</sequence>
<feature type="domain" description="YdhG-like" evidence="2">
    <location>
        <begin position="51"/>
        <end position="142"/>
    </location>
</feature>